<dbReference type="InterPro" id="IPR027417">
    <property type="entry name" value="P-loop_NTPase"/>
</dbReference>
<accession>A0A1F4XM33</accession>
<evidence type="ECO:0000256" key="6">
    <source>
        <dbReference type="ARBA" id="ARBA00023134"/>
    </source>
</evidence>
<protein>
    <recommendedName>
        <fullName evidence="2 8">GTPase Der</fullName>
    </recommendedName>
    <alternativeName>
        <fullName evidence="7 8">GTP-binding protein EngA</fullName>
    </alternativeName>
</protein>
<sequence length="454" mass="50487">MIPLIAIIGRPNVGKSTLFNALIKKRRAIVAKVPGTTRDHLTEQVNWAGQEFFLIDTAGLETQTRVLTKEEEFKLSVQEQVHRVKDTADLIIQVVDAQADITREDQKVAEIIRKTGKPFILVVNKADDPVLISASSNFYRLGKIDTLIAASALHKVGLDELKASIAKILKQQLGRKKAAKKAPSKAIQVAIVGRPNVGKSSLLNAILGRQQAIVSPVAGTTLDVNDTPFTYKDQAFNLLDTAGIKKRGKIGRGIDTFSVTRALGAIARADIVIQVLDATEGITRQDLHITQFAQEAKTGLILAVNKWDLIDLAKSNQEMFVSQLQNEFNFVPFASLVFTSASKGTHCKQLLDLTMDIAQARQQKISEKELKHWLIATTLKHPPAARSRSKPMPRIYSVRQTGINPPSFTFNMKHNEYLHFTYPRYLEKRLRLKFGYLGTAIKLEFTEKGASHKH</sequence>
<feature type="binding site" evidence="8">
    <location>
        <begin position="124"/>
        <end position="127"/>
    </location>
    <ligand>
        <name>GTP</name>
        <dbReference type="ChEBI" id="CHEBI:37565"/>
        <label>1</label>
    </ligand>
</feature>
<dbReference type="Gene3D" id="3.30.300.20">
    <property type="match status" value="1"/>
</dbReference>
<dbReference type="PROSITE" id="PS51712">
    <property type="entry name" value="G_ENGA"/>
    <property type="match status" value="1"/>
</dbReference>
<dbReference type="EMBL" id="MEWS01000012">
    <property type="protein sequence ID" value="OGC82680.1"/>
    <property type="molecule type" value="Genomic_DNA"/>
</dbReference>
<dbReference type="Proteomes" id="UP000177521">
    <property type="component" value="Unassembled WGS sequence"/>
</dbReference>
<organism evidence="12 13">
    <name type="scientific">Candidatus Abawacabacteria bacterium RIFCSPHIGHO2_01_FULL_46_8</name>
    <dbReference type="NCBI Taxonomy" id="1817815"/>
    <lineage>
        <taxon>Bacteria</taxon>
        <taxon>Candidatus Abawacaibacteriota</taxon>
    </lineage>
</organism>
<evidence type="ECO:0000313" key="12">
    <source>
        <dbReference type="EMBL" id="OGC82680.1"/>
    </source>
</evidence>
<gene>
    <name evidence="8" type="primary">der</name>
    <name evidence="12" type="ORF">A2788_02660</name>
</gene>
<dbReference type="CDD" id="cd01895">
    <property type="entry name" value="EngA2"/>
    <property type="match status" value="1"/>
</dbReference>
<evidence type="ECO:0000256" key="10">
    <source>
        <dbReference type="RuleBase" id="RU004481"/>
    </source>
</evidence>
<keyword evidence="5 8" id="KW-0547">Nucleotide-binding</keyword>
<feature type="binding site" evidence="8">
    <location>
        <begin position="305"/>
        <end position="308"/>
    </location>
    <ligand>
        <name>GTP</name>
        <dbReference type="ChEBI" id="CHEBI:37565"/>
        <label>2</label>
    </ligand>
</feature>
<dbReference type="SUPFAM" id="SSF52540">
    <property type="entry name" value="P-loop containing nucleoside triphosphate hydrolases"/>
    <property type="match status" value="2"/>
</dbReference>
<dbReference type="PRINTS" id="PR00326">
    <property type="entry name" value="GTP1OBG"/>
</dbReference>
<dbReference type="InterPro" id="IPR016484">
    <property type="entry name" value="GTPase_Der"/>
</dbReference>
<comment type="caution">
    <text evidence="12">The sequence shown here is derived from an EMBL/GenBank/DDBJ whole genome shotgun (WGS) entry which is preliminary data.</text>
</comment>
<dbReference type="CDD" id="cd01894">
    <property type="entry name" value="EngA1"/>
    <property type="match status" value="1"/>
</dbReference>
<dbReference type="FunFam" id="3.40.50.300:FF:000040">
    <property type="entry name" value="GTPase Der"/>
    <property type="match status" value="1"/>
</dbReference>
<dbReference type="GO" id="GO:0005525">
    <property type="term" value="F:GTP binding"/>
    <property type="evidence" value="ECO:0007669"/>
    <property type="project" value="UniProtKB-UniRule"/>
</dbReference>
<evidence type="ECO:0000256" key="1">
    <source>
        <dbReference type="ARBA" id="ARBA00008279"/>
    </source>
</evidence>
<reference evidence="12 13" key="1">
    <citation type="journal article" date="2016" name="Nat. Commun.">
        <title>Thousands of microbial genomes shed light on interconnected biogeochemical processes in an aquifer system.</title>
        <authorList>
            <person name="Anantharaman K."/>
            <person name="Brown C.T."/>
            <person name="Hug L.A."/>
            <person name="Sharon I."/>
            <person name="Castelle C.J."/>
            <person name="Probst A.J."/>
            <person name="Thomas B.C."/>
            <person name="Singh A."/>
            <person name="Wilkins M.J."/>
            <person name="Karaoz U."/>
            <person name="Brodie E.L."/>
            <person name="Williams K.H."/>
            <person name="Hubbard S.S."/>
            <person name="Banfield J.F."/>
        </authorList>
    </citation>
    <scope>NUCLEOTIDE SEQUENCE [LARGE SCALE GENOMIC DNA]</scope>
</reference>
<dbReference type="NCBIfam" id="TIGR03594">
    <property type="entry name" value="GTPase_EngA"/>
    <property type="match status" value="1"/>
</dbReference>
<feature type="binding site" evidence="8">
    <location>
        <begin position="56"/>
        <end position="60"/>
    </location>
    <ligand>
        <name>GTP</name>
        <dbReference type="ChEBI" id="CHEBI:37565"/>
        <label>1</label>
    </ligand>
</feature>
<feature type="binding site" evidence="8">
    <location>
        <begin position="9"/>
        <end position="16"/>
    </location>
    <ligand>
        <name>GTP</name>
        <dbReference type="ChEBI" id="CHEBI:37565"/>
        <label>1</label>
    </ligand>
</feature>
<dbReference type="Pfam" id="PF14714">
    <property type="entry name" value="KH_dom-like"/>
    <property type="match status" value="1"/>
</dbReference>
<comment type="function">
    <text evidence="8 10">GTPase that plays an essential role in the late steps of ribosome biogenesis.</text>
</comment>
<dbReference type="NCBIfam" id="TIGR00231">
    <property type="entry name" value="small_GTP"/>
    <property type="match status" value="2"/>
</dbReference>
<evidence type="ECO:0000256" key="2">
    <source>
        <dbReference type="ARBA" id="ARBA00020953"/>
    </source>
</evidence>
<name>A0A1F4XM33_9BACT</name>
<dbReference type="AlphaFoldDB" id="A0A1F4XM33"/>
<proteinExistence type="inferred from homology"/>
<dbReference type="InterPro" id="IPR006073">
    <property type="entry name" value="GTP-bd"/>
</dbReference>
<evidence type="ECO:0000256" key="7">
    <source>
        <dbReference type="ARBA" id="ARBA00032345"/>
    </source>
</evidence>
<feature type="binding site" evidence="8">
    <location>
        <begin position="240"/>
        <end position="244"/>
    </location>
    <ligand>
        <name>GTP</name>
        <dbReference type="ChEBI" id="CHEBI:37565"/>
        <label>2</label>
    </ligand>
</feature>
<evidence type="ECO:0000313" key="13">
    <source>
        <dbReference type="Proteomes" id="UP000177521"/>
    </source>
</evidence>
<dbReference type="PANTHER" id="PTHR43834:SF6">
    <property type="entry name" value="GTPASE DER"/>
    <property type="match status" value="1"/>
</dbReference>
<dbReference type="GO" id="GO:0042254">
    <property type="term" value="P:ribosome biogenesis"/>
    <property type="evidence" value="ECO:0007669"/>
    <property type="project" value="UniProtKB-KW"/>
</dbReference>
<keyword evidence="4 10" id="KW-0677">Repeat</keyword>
<evidence type="ECO:0000259" key="11">
    <source>
        <dbReference type="PROSITE" id="PS51712"/>
    </source>
</evidence>
<feature type="domain" description="EngA-type G" evidence="11">
    <location>
        <begin position="187"/>
        <end position="362"/>
    </location>
</feature>
<dbReference type="InterPro" id="IPR031166">
    <property type="entry name" value="G_ENGA"/>
</dbReference>
<dbReference type="Pfam" id="PF01926">
    <property type="entry name" value="MMR_HSR1"/>
    <property type="match status" value="2"/>
</dbReference>
<dbReference type="InterPro" id="IPR015946">
    <property type="entry name" value="KH_dom-like_a/b"/>
</dbReference>
<evidence type="ECO:0000256" key="9">
    <source>
        <dbReference type="PROSITE-ProRule" id="PRU01049"/>
    </source>
</evidence>
<dbReference type="InterPro" id="IPR005225">
    <property type="entry name" value="Small_GTP-bd"/>
</dbReference>
<evidence type="ECO:0000256" key="5">
    <source>
        <dbReference type="ARBA" id="ARBA00022741"/>
    </source>
</evidence>
<dbReference type="InterPro" id="IPR032859">
    <property type="entry name" value="KH_dom-like"/>
</dbReference>
<dbReference type="HAMAP" id="MF_00195">
    <property type="entry name" value="GTPase_Der"/>
    <property type="match status" value="1"/>
</dbReference>
<keyword evidence="6 8" id="KW-0342">GTP-binding</keyword>
<evidence type="ECO:0000256" key="4">
    <source>
        <dbReference type="ARBA" id="ARBA00022737"/>
    </source>
</evidence>
<dbReference type="Gene3D" id="3.40.50.300">
    <property type="entry name" value="P-loop containing nucleotide triphosphate hydrolases"/>
    <property type="match status" value="2"/>
</dbReference>
<comment type="similarity">
    <text evidence="1 8 9 10">Belongs to the TRAFAC class TrmE-Era-EngA-EngB-Septin-like GTPase superfamily. EngA (Der) GTPase family.</text>
</comment>
<evidence type="ECO:0000256" key="8">
    <source>
        <dbReference type="HAMAP-Rule" id="MF_00195"/>
    </source>
</evidence>
<evidence type="ECO:0000256" key="3">
    <source>
        <dbReference type="ARBA" id="ARBA00022517"/>
    </source>
</evidence>
<comment type="subunit">
    <text evidence="8">Associates with the 50S ribosomal subunit.</text>
</comment>
<dbReference type="PIRSF" id="PIRSF006485">
    <property type="entry name" value="GTP-binding_EngA"/>
    <property type="match status" value="1"/>
</dbReference>
<feature type="binding site" evidence="8">
    <location>
        <begin position="193"/>
        <end position="200"/>
    </location>
    <ligand>
        <name>GTP</name>
        <dbReference type="ChEBI" id="CHEBI:37565"/>
        <label>2</label>
    </ligand>
</feature>
<dbReference type="PANTHER" id="PTHR43834">
    <property type="entry name" value="GTPASE DER"/>
    <property type="match status" value="1"/>
</dbReference>
<dbReference type="FunFam" id="3.40.50.300:FF:000494">
    <property type="entry name" value="tRNA modification GTPase MnmE"/>
    <property type="match status" value="1"/>
</dbReference>
<keyword evidence="3 8" id="KW-0690">Ribosome biogenesis</keyword>